<sequence>MYAEPYERPPAPARRSTALRRLLPRRRPRSLHSARSVRVSRVYSLLPGARPGCLSTVVYSDRYFLYGLSLHTCPPHSSVPVHYTPLPRVSCEPVPGGGVLVGAGVSVPRVKVRYGSIRRGRRDVPRVFGPPLPLHSLYPPPPPLPLSYRQPVEVSPSPGLVSPARPRCESPSPHLSVSEPPPRPEFARPDNSSSRPPSTLSLIYSSTAPYAVYEPYGSSRGAVLRRKVLNTERYTTIKHPTLTQKRTVRALLIMYLLCIVLFAASVYARPSPDSAGHVPLPGPGLSYGGIPYGSVSGNVAEYFRHGPSVGHVGNFHGVNQYL</sequence>
<dbReference type="AlphaFoldDB" id="A0A8J2VQI2"/>
<name>A0A8J2VQI2_9NEOP</name>
<keyword evidence="4" id="KW-1185">Reference proteome</keyword>
<evidence type="ECO:0000256" key="2">
    <source>
        <dbReference type="SAM" id="Phobius"/>
    </source>
</evidence>
<dbReference type="Proteomes" id="UP000789524">
    <property type="component" value="Unassembled WGS sequence"/>
</dbReference>
<feature type="transmembrane region" description="Helical" evidence="2">
    <location>
        <begin position="248"/>
        <end position="268"/>
    </location>
</feature>
<comment type="caution">
    <text evidence="3">The sequence shown here is derived from an EMBL/GenBank/DDBJ whole genome shotgun (WGS) entry which is preliminary data.</text>
</comment>
<protein>
    <submittedName>
        <fullName evidence="3">(African queen) hypothetical protein</fullName>
    </submittedName>
</protein>
<keyword evidence="2" id="KW-0812">Transmembrane</keyword>
<evidence type="ECO:0000313" key="4">
    <source>
        <dbReference type="Proteomes" id="UP000789524"/>
    </source>
</evidence>
<feature type="region of interest" description="Disordered" evidence="1">
    <location>
        <begin position="148"/>
        <end position="199"/>
    </location>
</feature>
<proteinExistence type="predicted"/>
<evidence type="ECO:0000313" key="3">
    <source>
        <dbReference type="EMBL" id="CAG9560211.1"/>
    </source>
</evidence>
<accession>A0A8J2VQI2</accession>
<keyword evidence="2" id="KW-0472">Membrane</keyword>
<keyword evidence="2" id="KW-1133">Transmembrane helix</keyword>
<organism evidence="3 4">
    <name type="scientific">Danaus chrysippus</name>
    <name type="common">African queen</name>
    <dbReference type="NCBI Taxonomy" id="151541"/>
    <lineage>
        <taxon>Eukaryota</taxon>
        <taxon>Metazoa</taxon>
        <taxon>Ecdysozoa</taxon>
        <taxon>Arthropoda</taxon>
        <taxon>Hexapoda</taxon>
        <taxon>Insecta</taxon>
        <taxon>Pterygota</taxon>
        <taxon>Neoptera</taxon>
        <taxon>Endopterygota</taxon>
        <taxon>Lepidoptera</taxon>
        <taxon>Glossata</taxon>
        <taxon>Ditrysia</taxon>
        <taxon>Papilionoidea</taxon>
        <taxon>Nymphalidae</taxon>
        <taxon>Danainae</taxon>
        <taxon>Danaini</taxon>
        <taxon>Danaina</taxon>
        <taxon>Danaus</taxon>
        <taxon>Anosia</taxon>
    </lineage>
</organism>
<reference evidence="3" key="1">
    <citation type="submission" date="2021-09" db="EMBL/GenBank/DDBJ databases">
        <authorList>
            <person name="Martin H S."/>
        </authorList>
    </citation>
    <scope>NUCLEOTIDE SEQUENCE</scope>
</reference>
<dbReference type="EMBL" id="CAKASE010000045">
    <property type="protein sequence ID" value="CAG9560211.1"/>
    <property type="molecule type" value="Genomic_DNA"/>
</dbReference>
<feature type="compositionally biased region" description="Polar residues" evidence="1">
    <location>
        <begin position="190"/>
        <end position="199"/>
    </location>
</feature>
<evidence type="ECO:0000256" key="1">
    <source>
        <dbReference type="SAM" id="MobiDB-lite"/>
    </source>
</evidence>
<gene>
    <name evidence="3" type="ORF">DCHRY22_LOCUS1924</name>
</gene>
<dbReference type="OrthoDB" id="7673144at2759"/>